<feature type="chain" id="PRO_5032840452" description="Protein kinase domain-containing protein" evidence="7">
    <location>
        <begin position="23"/>
        <end position="784"/>
    </location>
</feature>
<dbReference type="OrthoDB" id="283111at2759"/>
<dbReference type="SUPFAM" id="SSF56112">
    <property type="entry name" value="Protein kinase-like (PK-like)"/>
    <property type="match status" value="1"/>
</dbReference>
<keyword evidence="7" id="KW-0732">Signal</keyword>
<dbReference type="InterPro" id="IPR011009">
    <property type="entry name" value="Kinase-like_dom_sf"/>
</dbReference>
<dbReference type="InterPro" id="IPR008271">
    <property type="entry name" value="Ser/Thr_kinase_AS"/>
</dbReference>
<proteinExistence type="predicted"/>
<dbReference type="GO" id="GO:0004674">
    <property type="term" value="F:protein serine/threonine kinase activity"/>
    <property type="evidence" value="ECO:0007669"/>
    <property type="project" value="UniProtKB-KW"/>
</dbReference>
<dbReference type="AlphaFoldDB" id="A0A811MII2"/>
<feature type="signal peptide" evidence="7">
    <location>
        <begin position="1"/>
        <end position="22"/>
    </location>
</feature>
<dbReference type="PROSITE" id="PS00108">
    <property type="entry name" value="PROTEIN_KINASE_ST"/>
    <property type="match status" value="1"/>
</dbReference>
<evidence type="ECO:0000256" key="4">
    <source>
        <dbReference type="ARBA" id="ARBA00022777"/>
    </source>
</evidence>
<sequence>MARRRGCRTILLHLQLHVRLLTLEANLAIISYELAGNVKASGFASRAFGLLRCRGDFLGDQSRDAAVYYDQCLFRFSSYDNSADLVVAWNMNSVSGRNVDAFVSLLEGVHKHGGRRGQQRDQQIRHGHCQVPAGGDQRARARAVHAGPDAGAVSMVPHGPHPPDVGFVRGQGEGEGGRENIRVTLQNQMSSLLKLFFEDSSSDDDDEFEMMILSLFAATMSNKRPKHCGSLRRRALVCRKKSRHAKLMEDQSQLPTRRDQSSHCHLAASSSVSSRRRQIGFAKECVTEMPRALLDCRPCKRPRLGWDVGPAEMHQMAFSDDDDILDQWLEQEESDDDDYYIAASLLADVERERSKKHCDSVPGRQVQIGLCGQEVVNAISAVELGFSSDAIVSSPVNQEQPRDESPPLREDDKYGRYVFAVGDNLTSRYRINAKMGQGTFGQVLECWDRERKEMVAIKITRGTKTYRDAAMIEIGMLEQLGKYDKSRSSYVQIRNWFDYRNHICIVFEKLGPSLCDFLRKNYYRSFPIALVREVAKQLLECVAFMHELRLIHTDLKPENILLVSPECIKVPDYKASFRSPKEGTYYKWLPKSNAIKVIDFGSATYDRQDQSYVVSTRHYRAPEVILGLGWSYPCDIWSVGCILVELCMGEALFQTGENLEHLAMMERVFGPLPYHMLKMADRHSTKYIKEGRLNWPGGCTSWERTKAVTKCPGFRYVFTRQSVHFTLRRVKFMYTFHEQSLVMRNVDQSAGDIIDLLQGLLEYDPANRLTAQEALRHPFFTEEF</sequence>
<evidence type="ECO:0000256" key="5">
    <source>
        <dbReference type="ARBA" id="ARBA00022840"/>
    </source>
</evidence>
<reference evidence="9" key="1">
    <citation type="submission" date="2020-10" db="EMBL/GenBank/DDBJ databases">
        <authorList>
            <person name="Han B."/>
            <person name="Lu T."/>
            <person name="Zhao Q."/>
            <person name="Huang X."/>
            <person name="Zhao Y."/>
        </authorList>
    </citation>
    <scope>NUCLEOTIDE SEQUENCE</scope>
</reference>
<dbReference type="Proteomes" id="UP000604825">
    <property type="component" value="Unassembled WGS sequence"/>
</dbReference>
<dbReference type="Pfam" id="PF00069">
    <property type="entry name" value="Pkinase"/>
    <property type="match status" value="1"/>
</dbReference>
<evidence type="ECO:0000256" key="7">
    <source>
        <dbReference type="SAM" id="SignalP"/>
    </source>
</evidence>
<name>A0A811MII2_9POAL</name>
<dbReference type="CDD" id="cd14134">
    <property type="entry name" value="PKc_CLK"/>
    <property type="match status" value="1"/>
</dbReference>
<dbReference type="Gene3D" id="3.30.200.20">
    <property type="entry name" value="Phosphorylase Kinase, domain 1"/>
    <property type="match status" value="1"/>
</dbReference>
<evidence type="ECO:0000259" key="8">
    <source>
        <dbReference type="PROSITE" id="PS50011"/>
    </source>
</evidence>
<evidence type="ECO:0000256" key="1">
    <source>
        <dbReference type="ARBA" id="ARBA00022527"/>
    </source>
</evidence>
<keyword evidence="5" id="KW-0067">ATP-binding</keyword>
<dbReference type="GO" id="GO:0005524">
    <property type="term" value="F:ATP binding"/>
    <property type="evidence" value="ECO:0007669"/>
    <property type="project" value="UniProtKB-KW"/>
</dbReference>
<dbReference type="PROSITE" id="PS50011">
    <property type="entry name" value="PROTEIN_KINASE_DOM"/>
    <property type="match status" value="1"/>
</dbReference>
<dbReference type="GO" id="GO:0005634">
    <property type="term" value="C:nucleus"/>
    <property type="evidence" value="ECO:0007669"/>
    <property type="project" value="TreeGrafter"/>
</dbReference>
<accession>A0A811MII2</accession>
<keyword evidence="1" id="KW-0723">Serine/threonine-protein kinase</keyword>
<evidence type="ECO:0000313" key="9">
    <source>
        <dbReference type="EMBL" id="CAD6207248.1"/>
    </source>
</evidence>
<feature type="domain" description="Protein kinase" evidence="8">
    <location>
        <begin position="429"/>
        <end position="780"/>
    </location>
</feature>
<organism evidence="9 10">
    <name type="scientific">Miscanthus lutarioriparius</name>
    <dbReference type="NCBI Taxonomy" id="422564"/>
    <lineage>
        <taxon>Eukaryota</taxon>
        <taxon>Viridiplantae</taxon>
        <taxon>Streptophyta</taxon>
        <taxon>Embryophyta</taxon>
        <taxon>Tracheophyta</taxon>
        <taxon>Spermatophyta</taxon>
        <taxon>Magnoliopsida</taxon>
        <taxon>Liliopsida</taxon>
        <taxon>Poales</taxon>
        <taxon>Poaceae</taxon>
        <taxon>PACMAD clade</taxon>
        <taxon>Panicoideae</taxon>
        <taxon>Andropogonodae</taxon>
        <taxon>Andropogoneae</taxon>
        <taxon>Saccharinae</taxon>
        <taxon>Miscanthus</taxon>
    </lineage>
</organism>
<dbReference type="PANTHER" id="PTHR45646">
    <property type="entry name" value="SERINE/THREONINE-PROTEIN KINASE DOA-RELATED"/>
    <property type="match status" value="1"/>
</dbReference>
<dbReference type="InterPro" id="IPR051175">
    <property type="entry name" value="CLK_kinases"/>
</dbReference>
<dbReference type="EMBL" id="CAJGYO010000001">
    <property type="protein sequence ID" value="CAD6207248.1"/>
    <property type="molecule type" value="Genomic_DNA"/>
</dbReference>
<keyword evidence="3" id="KW-0547">Nucleotide-binding</keyword>
<gene>
    <name evidence="9" type="ORF">NCGR_LOCUS4829</name>
</gene>
<evidence type="ECO:0000256" key="6">
    <source>
        <dbReference type="SAM" id="MobiDB-lite"/>
    </source>
</evidence>
<protein>
    <recommendedName>
        <fullName evidence="8">Protein kinase domain-containing protein</fullName>
    </recommendedName>
</protein>
<evidence type="ECO:0000313" key="10">
    <source>
        <dbReference type="Proteomes" id="UP000604825"/>
    </source>
</evidence>
<feature type="region of interest" description="Disordered" evidence="6">
    <location>
        <begin position="242"/>
        <end position="271"/>
    </location>
</feature>
<evidence type="ECO:0000256" key="3">
    <source>
        <dbReference type="ARBA" id="ARBA00022741"/>
    </source>
</evidence>
<evidence type="ECO:0000256" key="2">
    <source>
        <dbReference type="ARBA" id="ARBA00022679"/>
    </source>
</evidence>
<dbReference type="SMART" id="SM00220">
    <property type="entry name" value="S_TKc"/>
    <property type="match status" value="1"/>
</dbReference>
<keyword evidence="2" id="KW-0808">Transferase</keyword>
<dbReference type="Gene3D" id="1.10.510.10">
    <property type="entry name" value="Transferase(Phosphotransferase) domain 1"/>
    <property type="match status" value="1"/>
</dbReference>
<keyword evidence="4" id="KW-0418">Kinase</keyword>
<dbReference type="InterPro" id="IPR000719">
    <property type="entry name" value="Prot_kinase_dom"/>
</dbReference>
<comment type="caution">
    <text evidence="9">The sequence shown here is derived from an EMBL/GenBank/DDBJ whole genome shotgun (WGS) entry which is preliminary data.</text>
</comment>
<keyword evidence="10" id="KW-1185">Reference proteome</keyword>
<dbReference type="PANTHER" id="PTHR45646:SF19">
    <property type="entry name" value="SERINE_THREONINE-PROTEIN KINASE AFC2"/>
    <property type="match status" value="1"/>
</dbReference>